<proteinExistence type="predicted"/>
<gene>
    <name evidence="6" type="ORF">MUS1_12260</name>
</gene>
<organism evidence="6 7">
    <name type="scientific">Marinomonas ushuaiensis DSM 15871</name>
    <dbReference type="NCBI Taxonomy" id="1122207"/>
    <lineage>
        <taxon>Bacteria</taxon>
        <taxon>Pseudomonadati</taxon>
        <taxon>Pseudomonadota</taxon>
        <taxon>Gammaproteobacteria</taxon>
        <taxon>Oceanospirillales</taxon>
        <taxon>Oceanospirillaceae</taxon>
        <taxon>Marinomonas</taxon>
    </lineage>
</organism>
<dbReference type="OrthoDB" id="270177at2"/>
<keyword evidence="2 4" id="KW-0238">DNA-binding</keyword>
<feature type="domain" description="HTH tetR-type" evidence="5">
    <location>
        <begin position="5"/>
        <end position="65"/>
    </location>
</feature>
<evidence type="ECO:0000256" key="1">
    <source>
        <dbReference type="ARBA" id="ARBA00023015"/>
    </source>
</evidence>
<evidence type="ECO:0000313" key="7">
    <source>
        <dbReference type="Proteomes" id="UP000054058"/>
    </source>
</evidence>
<dbReference type="STRING" id="1122207.MUS1_12260"/>
<evidence type="ECO:0000256" key="3">
    <source>
        <dbReference type="ARBA" id="ARBA00023163"/>
    </source>
</evidence>
<evidence type="ECO:0000256" key="2">
    <source>
        <dbReference type="ARBA" id="ARBA00023125"/>
    </source>
</evidence>
<keyword evidence="7" id="KW-1185">Reference proteome</keyword>
<dbReference type="PROSITE" id="PS50977">
    <property type="entry name" value="HTH_TETR_2"/>
    <property type="match status" value="1"/>
</dbReference>
<dbReference type="PANTHER" id="PTHR47506:SF10">
    <property type="entry name" value="TRANSCRIPTIONAL REGULATORY PROTEIN"/>
    <property type="match status" value="1"/>
</dbReference>
<protein>
    <submittedName>
        <fullName evidence="6">TetR family transcriptional regulator</fullName>
    </submittedName>
</protein>
<feature type="DNA-binding region" description="H-T-H motif" evidence="4">
    <location>
        <begin position="28"/>
        <end position="47"/>
    </location>
</feature>
<dbReference type="eggNOG" id="COG1309">
    <property type="taxonomic scope" value="Bacteria"/>
</dbReference>
<evidence type="ECO:0000256" key="4">
    <source>
        <dbReference type="PROSITE-ProRule" id="PRU00335"/>
    </source>
</evidence>
<dbReference type="Gene3D" id="1.10.357.10">
    <property type="entry name" value="Tetracycline Repressor, domain 2"/>
    <property type="match status" value="1"/>
</dbReference>
<name>X7E5A2_9GAMM</name>
<dbReference type="SUPFAM" id="SSF48498">
    <property type="entry name" value="Tetracyclin repressor-like, C-terminal domain"/>
    <property type="match status" value="1"/>
</dbReference>
<dbReference type="SUPFAM" id="SSF46689">
    <property type="entry name" value="Homeodomain-like"/>
    <property type="match status" value="1"/>
</dbReference>
<dbReference type="InterPro" id="IPR009057">
    <property type="entry name" value="Homeodomain-like_sf"/>
</dbReference>
<dbReference type="RefSeq" id="WP_036160831.1">
    <property type="nucleotide sequence ID" value="NZ_JAMB01000005.1"/>
</dbReference>
<keyword evidence="3" id="KW-0804">Transcription</keyword>
<evidence type="ECO:0000259" key="5">
    <source>
        <dbReference type="PROSITE" id="PS50977"/>
    </source>
</evidence>
<dbReference type="EMBL" id="JAMB01000005">
    <property type="protein sequence ID" value="ETX11137.1"/>
    <property type="molecule type" value="Genomic_DNA"/>
</dbReference>
<keyword evidence="1" id="KW-0805">Transcription regulation</keyword>
<dbReference type="AlphaFoldDB" id="X7E5A2"/>
<reference evidence="6 7" key="1">
    <citation type="submission" date="2014-01" db="EMBL/GenBank/DDBJ databases">
        <title>Marinomonas ushuaiensis DSM 15871 Genome Sequencing.</title>
        <authorList>
            <person name="Lai Q."/>
            <person name="Shao Z.S."/>
        </authorList>
    </citation>
    <scope>NUCLEOTIDE SEQUENCE [LARGE SCALE GENOMIC DNA]</scope>
    <source>
        <strain evidence="6 7">DSM 15871</strain>
    </source>
</reference>
<accession>X7E5A2</accession>
<dbReference type="Pfam" id="PF00440">
    <property type="entry name" value="TetR_N"/>
    <property type="match status" value="1"/>
</dbReference>
<comment type="caution">
    <text evidence="6">The sequence shown here is derived from an EMBL/GenBank/DDBJ whole genome shotgun (WGS) entry which is preliminary data.</text>
</comment>
<dbReference type="Proteomes" id="UP000054058">
    <property type="component" value="Unassembled WGS sequence"/>
</dbReference>
<dbReference type="PATRIC" id="fig|1122207.3.peg.1586"/>
<dbReference type="InterPro" id="IPR001647">
    <property type="entry name" value="HTH_TetR"/>
</dbReference>
<evidence type="ECO:0000313" key="6">
    <source>
        <dbReference type="EMBL" id="ETX11137.1"/>
    </source>
</evidence>
<dbReference type="PANTHER" id="PTHR47506">
    <property type="entry name" value="TRANSCRIPTIONAL REGULATORY PROTEIN"/>
    <property type="match status" value="1"/>
</dbReference>
<sequence length="190" mass="21910">MARIQFDKEKVLESATNAFWRLGYTATSMHTLVEQTGLKPGSIYLAFGNKEGLFRESLDYYAHQSLDNLEATLAQYNSVEEALPDIFMSFIEESCQSEYCSCFLVKSQLELTDQQTELRDHVSQQLRRVESLYFESFLKNNTESEARAKATSVMLHIFGIRVYGYHSNSKEQLIDALRLGLPWLSWKAEH</sequence>
<dbReference type="Gene3D" id="1.10.10.60">
    <property type="entry name" value="Homeodomain-like"/>
    <property type="match status" value="1"/>
</dbReference>
<dbReference type="InterPro" id="IPR036271">
    <property type="entry name" value="Tet_transcr_reg_TetR-rel_C_sf"/>
</dbReference>
<dbReference type="GO" id="GO:0003677">
    <property type="term" value="F:DNA binding"/>
    <property type="evidence" value="ECO:0007669"/>
    <property type="project" value="UniProtKB-UniRule"/>
</dbReference>